<dbReference type="Pfam" id="PF00027">
    <property type="entry name" value="cNMP_binding"/>
    <property type="match status" value="1"/>
</dbReference>
<dbReference type="Proteomes" id="UP000228593">
    <property type="component" value="Unassembled WGS sequence"/>
</dbReference>
<protein>
    <submittedName>
        <fullName evidence="5">Crp/Fnr family transcriptional regulator</fullName>
    </submittedName>
</protein>
<feature type="domain" description="Cyclic nucleotide-binding" evidence="4">
    <location>
        <begin position="15"/>
        <end position="135"/>
    </location>
</feature>
<keyword evidence="1" id="KW-0805">Transcription regulation</keyword>
<proteinExistence type="predicted"/>
<dbReference type="OrthoDB" id="8969464at2"/>
<evidence type="ECO:0000313" key="6">
    <source>
        <dbReference type="Proteomes" id="UP000228593"/>
    </source>
</evidence>
<evidence type="ECO:0000256" key="2">
    <source>
        <dbReference type="ARBA" id="ARBA00023125"/>
    </source>
</evidence>
<reference evidence="5 6" key="1">
    <citation type="submission" date="2017-10" db="EMBL/GenBank/DDBJ databases">
        <title>Massilia psychrophilum sp. nov., a novel purple-pigmented bacterium isolated from Tianshan glacier, Xinjiang Municipality, China.</title>
        <authorList>
            <person name="Wang H."/>
        </authorList>
    </citation>
    <scope>NUCLEOTIDE SEQUENCE [LARGE SCALE GENOMIC DNA]</scope>
    <source>
        <strain evidence="5 6">JCM 30813</strain>
    </source>
</reference>
<sequence length="238" mass="25926">MSTLSPCPIAGGNQLLASLSESEYREIAPDLFPAHLHRKAVVGERGKPATNVYFPCGGVLSVLAFMESGTAVKVGTIGKEGFFGIELLVGGDEWIETTVCQVEGPSLRMPVAAFRAAIAGDTPLRRVTQRYLLAYLSQVSQSVACNRLHNVEERFARWVLMTHDRVDGDEFFLTQDFIADMLGVHRPSVSLVAGAFQQAGFIKYSRGAMMILNREGLEEASCECYASNVAQFARLMAA</sequence>
<dbReference type="GO" id="GO:0005829">
    <property type="term" value="C:cytosol"/>
    <property type="evidence" value="ECO:0007669"/>
    <property type="project" value="TreeGrafter"/>
</dbReference>
<dbReference type="PROSITE" id="PS50042">
    <property type="entry name" value="CNMP_BINDING_3"/>
    <property type="match status" value="1"/>
</dbReference>
<evidence type="ECO:0000313" key="5">
    <source>
        <dbReference type="EMBL" id="PIL39697.1"/>
    </source>
</evidence>
<dbReference type="InterPro" id="IPR000595">
    <property type="entry name" value="cNMP-bd_dom"/>
</dbReference>
<dbReference type="SUPFAM" id="SSF46785">
    <property type="entry name" value="Winged helix' DNA-binding domain"/>
    <property type="match status" value="1"/>
</dbReference>
<dbReference type="SMART" id="SM00100">
    <property type="entry name" value="cNMP"/>
    <property type="match status" value="1"/>
</dbReference>
<dbReference type="PANTHER" id="PTHR24567:SF74">
    <property type="entry name" value="HTH-TYPE TRANSCRIPTIONAL REGULATOR ARCR"/>
    <property type="match status" value="1"/>
</dbReference>
<dbReference type="CDD" id="cd00038">
    <property type="entry name" value="CAP_ED"/>
    <property type="match status" value="1"/>
</dbReference>
<dbReference type="InterPro" id="IPR050397">
    <property type="entry name" value="Env_Response_Regulators"/>
</dbReference>
<dbReference type="InterPro" id="IPR018490">
    <property type="entry name" value="cNMP-bd_dom_sf"/>
</dbReference>
<gene>
    <name evidence="5" type="ORF">CR103_11425</name>
</gene>
<dbReference type="AlphaFoldDB" id="A0A2G8T0V6"/>
<keyword evidence="3" id="KW-0804">Transcription</keyword>
<organism evidence="5 6">
    <name type="scientific">Massilia psychrophila</name>
    <dbReference type="NCBI Taxonomy" id="1603353"/>
    <lineage>
        <taxon>Bacteria</taxon>
        <taxon>Pseudomonadati</taxon>
        <taxon>Pseudomonadota</taxon>
        <taxon>Betaproteobacteria</taxon>
        <taxon>Burkholderiales</taxon>
        <taxon>Oxalobacteraceae</taxon>
        <taxon>Telluria group</taxon>
        <taxon>Massilia</taxon>
    </lineage>
</organism>
<dbReference type="GO" id="GO:0003677">
    <property type="term" value="F:DNA binding"/>
    <property type="evidence" value="ECO:0007669"/>
    <property type="project" value="UniProtKB-KW"/>
</dbReference>
<dbReference type="InterPro" id="IPR036388">
    <property type="entry name" value="WH-like_DNA-bd_sf"/>
</dbReference>
<evidence type="ECO:0000256" key="3">
    <source>
        <dbReference type="ARBA" id="ARBA00023163"/>
    </source>
</evidence>
<evidence type="ECO:0000259" key="4">
    <source>
        <dbReference type="PROSITE" id="PS50042"/>
    </source>
</evidence>
<dbReference type="InterPro" id="IPR014710">
    <property type="entry name" value="RmlC-like_jellyroll"/>
</dbReference>
<dbReference type="Pfam" id="PF13545">
    <property type="entry name" value="HTH_Crp_2"/>
    <property type="match status" value="1"/>
</dbReference>
<keyword evidence="6" id="KW-1185">Reference proteome</keyword>
<dbReference type="InterPro" id="IPR036390">
    <property type="entry name" value="WH_DNA-bd_sf"/>
</dbReference>
<name>A0A2G8T0V6_9BURK</name>
<comment type="caution">
    <text evidence="5">The sequence shown here is derived from an EMBL/GenBank/DDBJ whole genome shotgun (WGS) entry which is preliminary data.</text>
</comment>
<dbReference type="EMBL" id="PDOB01000015">
    <property type="protein sequence ID" value="PIL39697.1"/>
    <property type="molecule type" value="Genomic_DNA"/>
</dbReference>
<dbReference type="SUPFAM" id="SSF51206">
    <property type="entry name" value="cAMP-binding domain-like"/>
    <property type="match status" value="1"/>
</dbReference>
<dbReference type="PANTHER" id="PTHR24567">
    <property type="entry name" value="CRP FAMILY TRANSCRIPTIONAL REGULATORY PROTEIN"/>
    <property type="match status" value="1"/>
</dbReference>
<dbReference type="RefSeq" id="WP_099916113.1">
    <property type="nucleotide sequence ID" value="NZ_BMHS01000022.1"/>
</dbReference>
<dbReference type="Gene3D" id="2.60.120.10">
    <property type="entry name" value="Jelly Rolls"/>
    <property type="match status" value="1"/>
</dbReference>
<evidence type="ECO:0000256" key="1">
    <source>
        <dbReference type="ARBA" id="ARBA00023015"/>
    </source>
</evidence>
<dbReference type="InterPro" id="IPR012318">
    <property type="entry name" value="HTH_CRP"/>
</dbReference>
<dbReference type="GO" id="GO:0003700">
    <property type="term" value="F:DNA-binding transcription factor activity"/>
    <property type="evidence" value="ECO:0007669"/>
    <property type="project" value="TreeGrafter"/>
</dbReference>
<keyword evidence="2" id="KW-0238">DNA-binding</keyword>
<accession>A0A2G8T0V6</accession>
<dbReference type="Gene3D" id="1.10.10.10">
    <property type="entry name" value="Winged helix-like DNA-binding domain superfamily/Winged helix DNA-binding domain"/>
    <property type="match status" value="1"/>
</dbReference>